<evidence type="ECO:0000256" key="5">
    <source>
        <dbReference type="ARBA" id="ARBA00022984"/>
    </source>
</evidence>
<name>A0A363NXZ6_9SPHI</name>
<comment type="pathway">
    <text evidence="1 7">Cell wall biogenesis; peptidoglycan biosynthesis.</text>
</comment>
<dbReference type="GO" id="GO:0016740">
    <property type="term" value="F:transferase activity"/>
    <property type="evidence" value="ECO:0007669"/>
    <property type="project" value="UniProtKB-KW"/>
</dbReference>
<keyword evidence="3" id="KW-0808">Transferase</keyword>
<comment type="caution">
    <text evidence="9">The sequence shown here is derived from an EMBL/GenBank/DDBJ whole genome shotgun (WGS) entry which is preliminary data.</text>
</comment>
<dbReference type="GO" id="GO:0071555">
    <property type="term" value="P:cell wall organization"/>
    <property type="evidence" value="ECO:0007669"/>
    <property type="project" value="UniProtKB-UniRule"/>
</dbReference>
<sequence length="339" mass="38697">MNKGLTCIVFSLLFLALACQQEKKSTVQKEQPIKHQEAVPDKKQEEKPKMITAEDIVIKKDLLYKKYTLEDTYPYKDTTRGFQWDKIKEKLAFVENFQQTPSRYAVLQNYQNEKGEAPTIKDFKRDAYKRVADSFNVARYQAAPLYDPTTDKPVRYGRDGWLVRVKGADTLARVPIAGVSFEGEYTVPKRYLRLISDSVQFNIINVVDVKNQNICTLEKVGKEWLIRSMNPVTSGRHKPPHAQETPTGLFVVQEHKSKMFYFEDGTRTYAGFAPYATRFTAGAYIHGVPVNNPKGSIIEYSESLGTTPKSHMCVRNASSHAQFVYKRSKDLSSLVIVID</sequence>
<keyword evidence="6 7" id="KW-0961">Cell wall biogenesis/degradation</keyword>
<evidence type="ECO:0000256" key="3">
    <source>
        <dbReference type="ARBA" id="ARBA00022679"/>
    </source>
</evidence>
<dbReference type="EMBL" id="QCXX01000001">
    <property type="protein sequence ID" value="PUV25600.1"/>
    <property type="molecule type" value="Genomic_DNA"/>
</dbReference>
<evidence type="ECO:0000259" key="8">
    <source>
        <dbReference type="PROSITE" id="PS52029"/>
    </source>
</evidence>
<accession>A0A363NXZ6</accession>
<dbReference type="RefSeq" id="WP_108631921.1">
    <property type="nucleotide sequence ID" value="NZ_QCXX01000001.1"/>
</dbReference>
<organism evidence="9 10">
    <name type="scientific">Sphingobacterium athyrii</name>
    <dbReference type="NCBI Taxonomy" id="2152717"/>
    <lineage>
        <taxon>Bacteria</taxon>
        <taxon>Pseudomonadati</taxon>
        <taxon>Bacteroidota</taxon>
        <taxon>Sphingobacteriia</taxon>
        <taxon>Sphingobacteriales</taxon>
        <taxon>Sphingobacteriaceae</taxon>
        <taxon>Sphingobacterium</taxon>
    </lineage>
</organism>
<evidence type="ECO:0000256" key="6">
    <source>
        <dbReference type="ARBA" id="ARBA00023316"/>
    </source>
</evidence>
<dbReference type="GO" id="GO:0009252">
    <property type="term" value="P:peptidoglycan biosynthetic process"/>
    <property type="evidence" value="ECO:0007669"/>
    <property type="project" value="UniProtKB-UniPathway"/>
</dbReference>
<reference evidence="9 10" key="1">
    <citation type="submission" date="2018-04" db="EMBL/GenBank/DDBJ databases">
        <title>Sphingobacterium sp. M46 Genome.</title>
        <authorList>
            <person name="Cheng J."/>
            <person name="Li Y."/>
        </authorList>
    </citation>
    <scope>NUCLEOTIDE SEQUENCE [LARGE SCALE GENOMIC DNA]</scope>
    <source>
        <strain evidence="9 10">M46</strain>
    </source>
</reference>
<dbReference type="SUPFAM" id="SSF141523">
    <property type="entry name" value="L,D-transpeptidase catalytic domain-like"/>
    <property type="match status" value="1"/>
</dbReference>
<gene>
    <name evidence="9" type="ORF">DCO56_01015</name>
</gene>
<dbReference type="PROSITE" id="PS52029">
    <property type="entry name" value="LD_TPASE"/>
    <property type="match status" value="1"/>
</dbReference>
<comment type="similarity">
    <text evidence="2">Belongs to the YkuD family.</text>
</comment>
<evidence type="ECO:0000313" key="10">
    <source>
        <dbReference type="Proteomes" id="UP000250831"/>
    </source>
</evidence>
<dbReference type="OrthoDB" id="92744at2"/>
<dbReference type="PROSITE" id="PS51257">
    <property type="entry name" value="PROKAR_LIPOPROTEIN"/>
    <property type="match status" value="1"/>
</dbReference>
<dbReference type="Gene3D" id="2.40.440.10">
    <property type="entry name" value="L,D-transpeptidase catalytic domain-like"/>
    <property type="match status" value="1"/>
</dbReference>
<evidence type="ECO:0000256" key="2">
    <source>
        <dbReference type="ARBA" id="ARBA00005992"/>
    </source>
</evidence>
<dbReference type="Pfam" id="PF03734">
    <property type="entry name" value="YkuD"/>
    <property type="match status" value="1"/>
</dbReference>
<dbReference type="AlphaFoldDB" id="A0A363NXZ6"/>
<evidence type="ECO:0000256" key="1">
    <source>
        <dbReference type="ARBA" id="ARBA00004752"/>
    </source>
</evidence>
<dbReference type="Proteomes" id="UP000250831">
    <property type="component" value="Unassembled WGS sequence"/>
</dbReference>
<evidence type="ECO:0000256" key="7">
    <source>
        <dbReference type="PROSITE-ProRule" id="PRU01373"/>
    </source>
</evidence>
<feature type="active site" description="Proton donor/acceptor" evidence="7">
    <location>
        <position position="286"/>
    </location>
</feature>
<proteinExistence type="inferred from homology"/>
<dbReference type="CDD" id="cd16913">
    <property type="entry name" value="YkuD_like"/>
    <property type="match status" value="1"/>
</dbReference>
<evidence type="ECO:0000256" key="4">
    <source>
        <dbReference type="ARBA" id="ARBA00022960"/>
    </source>
</evidence>
<dbReference type="GO" id="GO:0004180">
    <property type="term" value="F:carboxypeptidase activity"/>
    <property type="evidence" value="ECO:0007669"/>
    <property type="project" value="UniProtKB-ARBA"/>
</dbReference>
<dbReference type="InterPro" id="IPR038063">
    <property type="entry name" value="Transpep_catalytic_dom"/>
</dbReference>
<evidence type="ECO:0000313" key="9">
    <source>
        <dbReference type="EMBL" id="PUV25600.1"/>
    </source>
</evidence>
<keyword evidence="5 7" id="KW-0573">Peptidoglycan synthesis</keyword>
<keyword evidence="10" id="KW-1185">Reference proteome</keyword>
<feature type="active site" description="Nucleophile" evidence="7">
    <location>
        <position position="313"/>
    </location>
</feature>
<protein>
    <submittedName>
        <fullName evidence="9">L,D-transpeptidase</fullName>
    </submittedName>
</protein>
<feature type="domain" description="L,D-TPase catalytic" evidence="8">
    <location>
        <begin position="203"/>
        <end position="338"/>
    </location>
</feature>
<dbReference type="InterPro" id="IPR005490">
    <property type="entry name" value="LD_TPept_cat_dom"/>
</dbReference>
<dbReference type="GO" id="GO:0008360">
    <property type="term" value="P:regulation of cell shape"/>
    <property type="evidence" value="ECO:0007669"/>
    <property type="project" value="UniProtKB-UniRule"/>
</dbReference>
<dbReference type="UniPathway" id="UPA00219"/>
<keyword evidence="4 7" id="KW-0133">Cell shape</keyword>